<keyword evidence="2" id="KW-0012">Acyltransferase</keyword>
<evidence type="ECO:0000313" key="4">
    <source>
        <dbReference type="EMBL" id="KRG73846.1"/>
    </source>
</evidence>
<dbReference type="AlphaFoldDB" id="A0A0R0CXM1"/>
<dbReference type="EMBL" id="LDJK01000036">
    <property type="protein sequence ID" value="KRG73846.1"/>
    <property type="molecule type" value="Genomic_DNA"/>
</dbReference>
<reference evidence="4 5" key="1">
    <citation type="submission" date="2015-05" db="EMBL/GenBank/DDBJ databases">
        <title>Genome sequencing and analysis of members of genus Stenotrophomonas.</title>
        <authorList>
            <person name="Patil P.P."/>
            <person name="Midha S."/>
            <person name="Patil P.B."/>
        </authorList>
    </citation>
    <scope>NUCLEOTIDE SEQUENCE [LARGE SCALE GENOMIC DNA]</scope>
    <source>
        <strain evidence="4 5">DSM 21508</strain>
    </source>
</reference>
<evidence type="ECO:0000313" key="5">
    <source>
        <dbReference type="Proteomes" id="UP000051386"/>
    </source>
</evidence>
<gene>
    <name evidence="4" type="ORF">ABB28_09030</name>
</gene>
<dbReference type="InterPro" id="IPR000182">
    <property type="entry name" value="GNAT_dom"/>
</dbReference>
<protein>
    <submittedName>
        <fullName evidence="4">Acetyltransferase</fullName>
    </submittedName>
</protein>
<organism evidence="4 5">
    <name type="scientific">Stenotrophomonas chelatiphaga</name>
    <dbReference type="NCBI Taxonomy" id="517011"/>
    <lineage>
        <taxon>Bacteria</taxon>
        <taxon>Pseudomonadati</taxon>
        <taxon>Pseudomonadota</taxon>
        <taxon>Gammaproteobacteria</taxon>
        <taxon>Lysobacterales</taxon>
        <taxon>Lysobacteraceae</taxon>
        <taxon>Stenotrophomonas</taxon>
    </lineage>
</organism>
<dbReference type="Proteomes" id="UP000051386">
    <property type="component" value="Unassembled WGS sequence"/>
</dbReference>
<accession>A0A0R0CXM1</accession>
<evidence type="ECO:0000259" key="3">
    <source>
        <dbReference type="PROSITE" id="PS51186"/>
    </source>
</evidence>
<keyword evidence="5" id="KW-1185">Reference proteome</keyword>
<keyword evidence="1 4" id="KW-0808">Transferase</keyword>
<dbReference type="InterPro" id="IPR050832">
    <property type="entry name" value="Bact_Acetyltransf"/>
</dbReference>
<evidence type="ECO:0000256" key="1">
    <source>
        <dbReference type="ARBA" id="ARBA00022679"/>
    </source>
</evidence>
<dbReference type="InterPro" id="IPR016181">
    <property type="entry name" value="Acyl_CoA_acyltransferase"/>
</dbReference>
<dbReference type="CDD" id="cd04301">
    <property type="entry name" value="NAT_SF"/>
    <property type="match status" value="1"/>
</dbReference>
<name>A0A0R0CXM1_9GAMM</name>
<sequence length="164" mass="17891">MSLDVLPHFRGGRPEDAPALWELRTRCVRELCRSHYPPEVITRWAASPPPPRYPGLIAEGGCVVADDAHGRLLGYGILMLQDNEVDALFVAPEQAGKGLGQAVLERLLALADPQRDVLLSASLNAVAFYQRAGFLDEGEQAYPHPSGITLAARRMRRPAASALR</sequence>
<dbReference type="Pfam" id="PF13673">
    <property type="entry name" value="Acetyltransf_10"/>
    <property type="match status" value="1"/>
</dbReference>
<dbReference type="PROSITE" id="PS51186">
    <property type="entry name" value="GNAT"/>
    <property type="match status" value="1"/>
</dbReference>
<feature type="domain" description="N-acetyltransferase" evidence="3">
    <location>
        <begin position="7"/>
        <end position="160"/>
    </location>
</feature>
<dbReference type="GO" id="GO:0016747">
    <property type="term" value="F:acyltransferase activity, transferring groups other than amino-acyl groups"/>
    <property type="evidence" value="ECO:0007669"/>
    <property type="project" value="InterPro"/>
</dbReference>
<dbReference type="PANTHER" id="PTHR43877:SF2">
    <property type="entry name" value="AMINOALKYLPHOSPHONATE N-ACETYLTRANSFERASE-RELATED"/>
    <property type="match status" value="1"/>
</dbReference>
<comment type="caution">
    <text evidence="4">The sequence shown here is derived from an EMBL/GenBank/DDBJ whole genome shotgun (WGS) entry which is preliminary data.</text>
</comment>
<proteinExistence type="predicted"/>
<dbReference type="PANTHER" id="PTHR43877">
    <property type="entry name" value="AMINOALKYLPHOSPHONATE N-ACETYLTRANSFERASE-RELATED-RELATED"/>
    <property type="match status" value="1"/>
</dbReference>
<dbReference type="Gene3D" id="3.40.630.30">
    <property type="match status" value="1"/>
</dbReference>
<dbReference type="PATRIC" id="fig|517011.3.peg.1472"/>
<dbReference type="SUPFAM" id="SSF55729">
    <property type="entry name" value="Acyl-CoA N-acyltransferases (Nat)"/>
    <property type="match status" value="1"/>
</dbReference>
<dbReference type="RefSeq" id="WP_057508300.1">
    <property type="nucleotide sequence ID" value="NZ_JANUEG010000004.1"/>
</dbReference>
<evidence type="ECO:0000256" key="2">
    <source>
        <dbReference type="ARBA" id="ARBA00023315"/>
    </source>
</evidence>